<comment type="caution">
    <text evidence="2">The sequence shown here is derived from an EMBL/GenBank/DDBJ whole genome shotgun (WGS) entry which is preliminary data.</text>
</comment>
<name>A0ABS2QP03_9BACI</name>
<dbReference type="InterPro" id="IPR024623">
    <property type="entry name" value="YtxH"/>
</dbReference>
<keyword evidence="3" id="KW-1185">Reference proteome</keyword>
<evidence type="ECO:0000313" key="3">
    <source>
        <dbReference type="Proteomes" id="UP000809829"/>
    </source>
</evidence>
<keyword evidence="1" id="KW-0812">Transmembrane</keyword>
<dbReference type="RefSeq" id="WP_205182358.1">
    <property type="nucleotide sequence ID" value="NZ_JAFBFC010000001.1"/>
</dbReference>
<gene>
    <name evidence="2" type="ORF">JOC83_000007</name>
</gene>
<dbReference type="PANTHER" id="PTHR35792:SF1">
    <property type="entry name" value="SLL0268 PROTEIN"/>
    <property type="match status" value="1"/>
</dbReference>
<organism evidence="2 3">
    <name type="scientific">Priestia iocasae</name>
    <dbReference type="NCBI Taxonomy" id="2291674"/>
    <lineage>
        <taxon>Bacteria</taxon>
        <taxon>Bacillati</taxon>
        <taxon>Bacillota</taxon>
        <taxon>Bacilli</taxon>
        <taxon>Bacillales</taxon>
        <taxon>Bacillaceae</taxon>
        <taxon>Priestia</taxon>
    </lineage>
</organism>
<keyword evidence="1" id="KW-0472">Membrane</keyword>
<feature type="transmembrane region" description="Helical" evidence="1">
    <location>
        <begin position="13"/>
        <end position="32"/>
    </location>
</feature>
<sequence>MGKEKEGLSSKDFLLGSILGGVVGAATALLLAPKAGKELRSDLNEQATFVRLKTEQIANTAKDKTTDLSQAFSEQSAQVVNKIKSIGKKEAEQEELPQPSLDILEDEVESQHIEQQGDVQKKLQETQQALQEFEENVTK</sequence>
<dbReference type="InterPro" id="IPR052928">
    <property type="entry name" value="Desiccation-related_membrane"/>
</dbReference>
<dbReference type="PANTHER" id="PTHR35792">
    <property type="entry name" value="GENERAL STRESS PROTEIN"/>
    <property type="match status" value="1"/>
</dbReference>
<accession>A0ABS2QP03</accession>
<evidence type="ECO:0000256" key="1">
    <source>
        <dbReference type="SAM" id="Phobius"/>
    </source>
</evidence>
<evidence type="ECO:0000313" key="2">
    <source>
        <dbReference type="EMBL" id="MBM7701181.1"/>
    </source>
</evidence>
<reference evidence="2 3" key="1">
    <citation type="submission" date="2021-01" db="EMBL/GenBank/DDBJ databases">
        <title>Genomic Encyclopedia of Type Strains, Phase IV (KMG-IV): sequencing the most valuable type-strain genomes for metagenomic binning, comparative biology and taxonomic classification.</title>
        <authorList>
            <person name="Goeker M."/>
        </authorList>
    </citation>
    <scope>NUCLEOTIDE SEQUENCE [LARGE SCALE GENOMIC DNA]</scope>
    <source>
        <strain evidence="2 3">DSM 104297</strain>
    </source>
</reference>
<dbReference type="EMBL" id="JAFBFC010000001">
    <property type="protein sequence ID" value="MBM7701181.1"/>
    <property type="molecule type" value="Genomic_DNA"/>
</dbReference>
<dbReference type="Pfam" id="PF12732">
    <property type="entry name" value="YtxH"/>
    <property type="match status" value="1"/>
</dbReference>
<proteinExistence type="predicted"/>
<protein>
    <submittedName>
        <fullName evidence="2">Gas vesicle protein</fullName>
    </submittedName>
</protein>
<keyword evidence="1" id="KW-1133">Transmembrane helix</keyword>
<dbReference type="Proteomes" id="UP000809829">
    <property type="component" value="Unassembled WGS sequence"/>
</dbReference>